<name>A0A974WHE1_9BACT</name>
<evidence type="ECO:0000256" key="1">
    <source>
        <dbReference type="SAM" id="SignalP"/>
    </source>
</evidence>
<keyword evidence="3" id="KW-1185">Reference proteome</keyword>
<accession>A0A974WHE1</accession>
<dbReference type="RefSeq" id="WP_205722272.1">
    <property type="nucleotide sequence ID" value="NZ_CP070608.1"/>
</dbReference>
<dbReference type="SUPFAM" id="SSF56935">
    <property type="entry name" value="Porins"/>
    <property type="match status" value="1"/>
</dbReference>
<dbReference type="Proteomes" id="UP000662783">
    <property type="component" value="Chromosome"/>
</dbReference>
<dbReference type="KEGG" id="fuv:JR347_01355"/>
<gene>
    <name evidence="2" type="ORF">JR347_01355</name>
</gene>
<evidence type="ECO:0000313" key="2">
    <source>
        <dbReference type="EMBL" id="QSE97763.1"/>
    </source>
</evidence>
<protein>
    <recommendedName>
        <fullName evidence="4">Outer membrane protein beta-barrel domain-containing protein</fullName>
    </recommendedName>
</protein>
<evidence type="ECO:0008006" key="4">
    <source>
        <dbReference type="Google" id="ProtNLM"/>
    </source>
</evidence>
<organism evidence="2 3">
    <name type="scientific">Fulvivirga lutea</name>
    <dbReference type="NCBI Taxonomy" id="2810512"/>
    <lineage>
        <taxon>Bacteria</taxon>
        <taxon>Pseudomonadati</taxon>
        <taxon>Bacteroidota</taxon>
        <taxon>Cytophagia</taxon>
        <taxon>Cytophagales</taxon>
        <taxon>Fulvivirgaceae</taxon>
        <taxon>Fulvivirga</taxon>
    </lineage>
</organism>
<feature type="chain" id="PRO_5037493486" description="Outer membrane protein beta-barrel domain-containing protein" evidence="1">
    <location>
        <begin position="20"/>
        <end position="180"/>
    </location>
</feature>
<sequence length="180" mass="20590">MKKYAVLFVFALMSYASLAQTGNELDGDKLSDRIYFGGNLGLQFGTITNIEISPLVGYRFTDDFSAGLGITYIYFKREFDNFEDFETNIYGYRLFARHNIQEQFYAQAEYENLSLEFFNINDGSSRREWVPGAFVGGGYFQPLGRNAGFNIAALYNVLYDEDKSPYNSPWVFRIGVTLGF</sequence>
<keyword evidence="1" id="KW-0732">Signal</keyword>
<reference evidence="2" key="1">
    <citation type="submission" date="2021-02" db="EMBL/GenBank/DDBJ databases">
        <title>Fulvivirga sp. S481 isolated from sea water.</title>
        <authorList>
            <person name="Bae S.S."/>
            <person name="Baek K."/>
        </authorList>
    </citation>
    <scope>NUCLEOTIDE SEQUENCE</scope>
    <source>
        <strain evidence="2">S481</strain>
    </source>
</reference>
<proteinExistence type="predicted"/>
<evidence type="ECO:0000313" key="3">
    <source>
        <dbReference type="Proteomes" id="UP000662783"/>
    </source>
</evidence>
<dbReference type="EMBL" id="CP070608">
    <property type="protein sequence ID" value="QSE97763.1"/>
    <property type="molecule type" value="Genomic_DNA"/>
</dbReference>
<feature type="signal peptide" evidence="1">
    <location>
        <begin position="1"/>
        <end position="19"/>
    </location>
</feature>
<dbReference type="AlphaFoldDB" id="A0A974WHE1"/>
<dbReference type="Gene3D" id="2.40.160.60">
    <property type="entry name" value="Outer membrane protein transport protein (OMPP1/FadL/TodX)"/>
    <property type="match status" value="1"/>
</dbReference>